<dbReference type="GO" id="GO:0046872">
    <property type="term" value="F:metal ion binding"/>
    <property type="evidence" value="ECO:0007669"/>
    <property type="project" value="InterPro"/>
</dbReference>
<dbReference type="EMBL" id="CM001223">
    <property type="protein sequence ID" value="AES79520.1"/>
    <property type="molecule type" value="Genomic_DNA"/>
</dbReference>
<gene>
    <name evidence="3" type="ordered locus">MTR_7g068360</name>
    <name evidence="4" type="ORF">MtrunA17_Chr7g0242331</name>
</gene>
<dbReference type="HOGENOM" id="CLU_181053_0_5_1"/>
<dbReference type="AlphaFoldDB" id="G7KS99"/>
<feature type="chain" id="PRO_5014573813" evidence="1">
    <location>
        <begin position="24"/>
        <end position="57"/>
    </location>
</feature>
<dbReference type="EMBL" id="PSQE01000007">
    <property type="protein sequence ID" value="RHN46450.1"/>
    <property type="molecule type" value="Genomic_DNA"/>
</dbReference>
<evidence type="ECO:0000313" key="6">
    <source>
        <dbReference type="Proteomes" id="UP000002051"/>
    </source>
</evidence>
<evidence type="ECO:0000313" key="3">
    <source>
        <dbReference type="EMBL" id="AES79520.1"/>
    </source>
</evidence>
<protein>
    <submittedName>
        <fullName evidence="3">Nodule Cysteine-Rich (NCR) secreted peptide</fullName>
    </submittedName>
    <submittedName>
        <fullName evidence="4">Putative Late nodulin</fullName>
    </submittedName>
</protein>
<dbReference type="InterPro" id="IPR009810">
    <property type="entry name" value="Nodulin_late_dom"/>
</dbReference>
<organism evidence="3 6">
    <name type="scientific">Medicago truncatula</name>
    <name type="common">Barrel medic</name>
    <name type="synonym">Medicago tribuloides</name>
    <dbReference type="NCBI Taxonomy" id="3880"/>
    <lineage>
        <taxon>Eukaryota</taxon>
        <taxon>Viridiplantae</taxon>
        <taxon>Streptophyta</taxon>
        <taxon>Embryophyta</taxon>
        <taxon>Tracheophyta</taxon>
        <taxon>Spermatophyta</taxon>
        <taxon>Magnoliopsida</taxon>
        <taxon>eudicotyledons</taxon>
        <taxon>Gunneridae</taxon>
        <taxon>Pentapetalae</taxon>
        <taxon>rosids</taxon>
        <taxon>fabids</taxon>
        <taxon>Fabales</taxon>
        <taxon>Fabaceae</taxon>
        <taxon>Papilionoideae</taxon>
        <taxon>50 kb inversion clade</taxon>
        <taxon>NPAAA clade</taxon>
        <taxon>Hologalegina</taxon>
        <taxon>IRL clade</taxon>
        <taxon>Trifolieae</taxon>
        <taxon>Medicago</taxon>
    </lineage>
</organism>
<accession>G7KS99</accession>
<feature type="signal peptide" evidence="1">
    <location>
        <begin position="1"/>
        <end position="23"/>
    </location>
</feature>
<reference evidence="4" key="4">
    <citation type="journal article" date="2018" name="Nat. Plants">
        <title>Whole-genome landscape of Medicago truncatula symbiotic genes.</title>
        <authorList>
            <person name="Pecrix Y."/>
            <person name="Gamas P."/>
            <person name="Carrere S."/>
        </authorList>
    </citation>
    <scope>NUCLEOTIDE SEQUENCE</scope>
    <source>
        <tissue evidence="4">Leaves</tissue>
    </source>
</reference>
<dbReference type="Gramene" id="rna40936">
    <property type="protein sequence ID" value="RHN46450.1"/>
    <property type="gene ID" value="gene40936"/>
</dbReference>
<dbReference type="Proteomes" id="UP000002051">
    <property type="component" value="Unassembled WGS sequence"/>
</dbReference>
<feature type="domain" description="Late nodulin" evidence="2">
    <location>
        <begin position="1"/>
        <end position="54"/>
    </location>
</feature>
<name>G7KS99_MEDTR</name>
<dbReference type="PaxDb" id="3880-AES79520"/>
<dbReference type="Pfam" id="PF07127">
    <property type="entry name" value="Nodulin_late"/>
    <property type="match status" value="1"/>
</dbReference>
<proteinExistence type="predicted"/>
<reference evidence="3 6" key="2">
    <citation type="journal article" date="2014" name="BMC Genomics">
        <title>An improved genome release (version Mt4.0) for the model legume Medicago truncatula.</title>
        <authorList>
            <person name="Tang H."/>
            <person name="Krishnakumar V."/>
            <person name="Bidwell S."/>
            <person name="Rosen B."/>
            <person name="Chan A."/>
            <person name="Zhou S."/>
            <person name="Gentzbittel L."/>
            <person name="Childs K.L."/>
            <person name="Yandell M."/>
            <person name="Gundlach H."/>
            <person name="Mayer K.F."/>
            <person name="Schwartz D.C."/>
            <person name="Town C.D."/>
        </authorList>
    </citation>
    <scope>GENOME REANNOTATION</scope>
    <source>
        <strain evidence="5 6">cv. Jemalong A17</strain>
    </source>
</reference>
<dbReference type="EnsemblPlants" id="AES79520">
    <property type="protein sequence ID" value="AES79520"/>
    <property type="gene ID" value="MTR_7g068360"/>
</dbReference>
<evidence type="ECO:0000259" key="2">
    <source>
        <dbReference type="Pfam" id="PF07127"/>
    </source>
</evidence>
<reference evidence="3 6" key="1">
    <citation type="journal article" date="2011" name="Nature">
        <title>The Medicago genome provides insight into the evolution of rhizobial symbioses.</title>
        <authorList>
            <person name="Young N.D."/>
            <person name="Debelle F."/>
            <person name="Oldroyd G.E."/>
            <person name="Geurts R."/>
            <person name="Cannon S.B."/>
            <person name="Udvardi M.K."/>
            <person name="Benedito V.A."/>
            <person name="Mayer K.F."/>
            <person name="Gouzy J."/>
            <person name="Schoof H."/>
            <person name="Van de Peer Y."/>
            <person name="Proost S."/>
            <person name="Cook D.R."/>
            <person name="Meyers B.C."/>
            <person name="Spannagl M."/>
            <person name="Cheung F."/>
            <person name="De Mita S."/>
            <person name="Krishnakumar V."/>
            <person name="Gundlach H."/>
            <person name="Zhou S."/>
            <person name="Mudge J."/>
            <person name="Bharti A.K."/>
            <person name="Murray J.D."/>
            <person name="Naoumkina M.A."/>
            <person name="Rosen B."/>
            <person name="Silverstein K.A."/>
            <person name="Tang H."/>
            <person name="Rombauts S."/>
            <person name="Zhao P.X."/>
            <person name="Zhou P."/>
            <person name="Barbe V."/>
            <person name="Bardou P."/>
            <person name="Bechner M."/>
            <person name="Bellec A."/>
            <person name="Berger A."/>
            <person name="Berges H."/>
            <person name="Bidwell S."/>
            <person name="Bisseling T."/>
            <person name="Choisne N."/>
            <person name="Couloux A."/>
            <person name="Denny R."/>
            <person name="Deshpande S."/>
            <person name="Dai X."/>
            <person name="Doyle J.J."/>
            <person name="Dudez A.M."/>
            <person name="Farmer A.D."/>
            <person name="Fouteau S."/>
            <person name="Franken C."/>
            <person name="Gibelin C."/>
            <person name="Gish J."/>
            <person name="Goldstein S."/>
            <person name="Gonzalez A.J."/>
            <person name="Green P.J."/>
            <person name="Hallab A."/>
            <person name="Hartog M."/>
            <person name="Hua A."/>
            <person name="Humphray S.J."/>
            <person name="Jeong D.H."/>
            <person name="Jing Y."/>
            <person name="Jocker A."/>
            <person name="Kenton S.M."/>
            <person name="Kim D.J."/>
            <person name="Klee K."/>
            <person name="Lai H."/>
            <person name="Lang C."/>
            <person name="Lin S."/>
            <person name="Macmil S.L."/>
            <person name="Magdelenat G."/>
            <person name="Matthews L."/>
            <person name="McCorrison J."/>
            <person name="Monaghan E.L."/>
            <person name="Mun J.H."/>
            <person name="Najar F.Z."/>
            <person name="Nicholson C."/>
            <person name="Noirot C."/>
            <person name="O'Bleness M."/>
            <person name="Paule C.R."/>
            <person name="Poulain J."/>
            <person name="Prion F."/>
            <person name="Qin B."/>
            <person name="Qu C."/>
            <person name="Retzel E.F."/>
            <person name="Riddle C."/>
            <person name="Sallet E."/>
            <person name="Samain S."/>
            <person name="Samson N."/>
            <person name="Sanders I."/>
            <person name="Saurat O."/>
            <person name="Scarpelli C."/>
            <person name="Schiex T."/>
            <person name="Segurens B."/>
            <person name="Severin A.J."/>
            <person name="Sherrier D.J."/>
            <person name="Shi R."/>
            <person name="Sims S."/>
            <person name="Singer S.R."/>
            <person name="Sinharoy S."/>
            <person name="Sterck L."/>
            <person name="Viollet A."/>
            <person name="Wang B.B."/>
            <person name="Wang K."/>
            <person name="Wang M."/>
            <person name="Wang X."/>
            <person name="Warfsmann J."/>
            <person name="Weissenbach J."/>
            <person name="White D.D."/>
            <person name="White J.D."/>
            <person name="Wiley G.B."/>
            <person name="Wincker P."/>
            <person name="Xing Y."/>
            <person name="Yang L."/>
            <person name="Yao Z."/>
            <person name="Ying F."/>
            <person name="Zhai J."/>
            <person name="Zhou L."/>
            <person name="Zuber A."/>
            <person name="Denarie J."/>
            <person name="Dixon R.A."/>
            <person name="May G.D."/>
            <person name="Schwartz D.C."/>
            <person name="Rogers J."/>
            <person name="Quetier F."/>
            <person name="Town C.D."/>
            <person name="Roe B.A."/>
        </authorList>
    </citation>
    <scope>NUCLEOTIDE SEQUENCE [LARGE SCALE GENOMIC DNA]</scope>
    <source>
        <strain evidence="3">A17</strain>
        <strain evidence="5 6">cv. Jemalong A17</strain>
    </source>
</reference>
<reference evidence="5" key="3">
    <citation type="submission" date="2015-04" db="UniProtKB">
        <authorList>
            <consortium name="EnsemblPlants"/>
        </authorList>
    </citation>
    <scope>IDENTIFICATION</scope>
    <source>
        <strain evidence="5">cv. Jemalong A17</strain>
    </source>
</reference>
<keyword evidence="1" id="KW-0732">Signal</keyword>
<evidence type="ECO:0000313" key="4">
    <source>
        <dbReference type="EMBL" id="RHN46450.1"/>
    </source>
</evidence>
<evidence type="ECO:0000313" key="5">
    <source>
        <dbReference type="EnsemblPlants" id="AES79520"/>
    </source>
</evidence>
<keyword evidence="6" id="KW-1185">Reference proteome</keyword>
<sequence>MNTIPKFVYITILFISLLLVVTGAVRKPECRQNSDCPPYFCIKPTVPKCIKFKCLCK</sequence>
<evidence type="ECO:0000256" key="1">
    <source>
        <dbReference type="SAM" id="SignalP"/>
    </source>
</evidence>
<dbReference type="Proteomes" id="UP000265566">
    <property type="component" value="Chromosome 7"/>
</dbReference>